<dbReference type="PROSITE" id="PS00518">
    <property type="entry name" value="ZF_RING_1"/>
    <property type="match status" value="1"/>
</dbReference>
<keyword evidence="4" id="KW-0547">Nucleotide-binding</keyword>
<feature type="domain" description="RING-type" evidence="16">
    <location>
        <begin position="2069"/>
        <end position="2275"/>
    </location>
</feature>
<evidence type="ECO:0000256" key="4">
    <source>
        <dbReference type="ARBA" id="ARBA00022741"/>
    </source>
</evidence>
<dbReference type="PROSITE" id="PS50089">
    <property type="entry name" value="ZF_RING_2"/>
    <property type="match status" value="1"/>
</dbReference>
<dbReference type="SUPFAM" id="SSF52540">
    <property type="entry name" value="P-loop containing nucleoside triphosphate hydrolases"/>
    <property type="match status" value="1"/>
</dbReference>
<dbReference type="Gene3D" id="3.30.40.10">
    <property type="entry name" value="Zinc/RING finger domain, C3HC4 (zinc finger)"/>
    <property type="match status" value="1"/>
</dbReference>
<feature type="coiled-coil region" evidence="12">
    <location>
        <begin position="776"/>
        <end position="819"/>
    </location>
</feature>
<dbReference type="InterPro" id="IPR002867">
    <property type="entry name" value="IBR_dom"/>
</dbReference>
<evidence type="ECO:0000256" key="5">
    <source>
        <dbReference type="ARBA" id="ARBA00022771"/>
    </source>
</evidence>
<comment type="caution">
    <text evidence="17">The sequence shown here is derived from an EMBL/GenBank/DDBJ whole genome shotgun (WGS) entry which is preliminary data.</text>
</comment>
<evidence type="ECO:0000256" key="3">
    <source>
        <dbReference type="ARBA" id="ARBA00022737"/>
    </source>
</evidence>
<dbReference type="Pfam" id="PF01485">
    <property type="entry name" value="IBR"/>
    <property type="match status" value="1"/>
</dbReference>
<feature type="compositionally biased region" description="Polar residues" evidence="13">
    <location>
        <begin position="236"/>
        <end position="262"/>
    </location>
</feature>
<dbReference type="CDD" id="cd18791">
    <property type="entry name" value="SF2_C_RHA"/>
    <property type="match status" value="1"/>
</dbReference>
<feature type="compositionally biased region" description="Polar residues" evidence="13">
    <location>
        <begin position="18"/>
        <end position="37"/>
    </location>
</feature>
<evidence type="ECO:0000256" key="12">
    <source>
        <dbReference type="SAM" id="Coils"/>
    </source>
</evidence>
<evidence type="ECO:0000259" key="14">
    <source>
        <dbReference type="PROSITE" id="PS50089"/>
    </source>
</evidence>
<evidence type="ECO:0000313" key="18">
    <source>
        <dbReference type="Proteomes" id="UP000807504"/>
    </source>
</evidence>
<evidence type="ECO:0000313" key="17">
    <source>
        <dbReference type="EMBL" id="KAF8770464.1"/>
    </source>
</evidence>
<feature type="compositionally biased region" description="Basic and acidic residues" evidence="13">
    <location>
        <begin position="507"/>
        <end position="527"/>
    </location>
</feature>
<keyword evidence="8 17" id="KW-0347">Helicase</keyword>
<evidence type="ECO:0000256" key="7">
    <source>
        <dbReference type="ARBA" id="ARBA00022801"/>
    </source>
</evidence>
<dbReference type="Pfam" id="PF00270">
    <property type="entry name" value="DEAD"/>
    <property type="match status" value="1"/>
</dbReference>
<dbReference type="SMART" id="SM00847">
    <property type="entry name" value="HA2"/>
    <property type="match status" value="1"/>
</dbReference>
<evidence type="ECO:0000256" key="1">
    <source>
        <dbReference type="ARBA" id="ARBA00022679"/>
    </source>
</evidence>
<feature type="region of interest" description="Disordered" evidence="13">
    <location>
        <begin position="207"/>
        <end position="374"/>
    </location>
</feature>
<sequence>MEEKSSRNRKYSSKNAEDASSSKSGEAANSQLTNSEPNDYKHFEKKPRTFSSKNRDFKETVQYQDLESYTSQRHHFVGTGLYNTDEIEDLPPRYRQKVSKYIDKVSNVVSYLYEKFPDEFDVTKNPEIKDILELSNPDTNKKLPGKVPPHSKNHAHLQNGGQSNFPESFNRQCSASSQSLSCREEASNNSSNISQSSNRCDIDVRNDRSSLQKSSKAANGFLQPSHSEDHAHLQNDRSSNMKSGRQNSSHKQTFSHNRGTSSESHDNSENCLKVGIDTEKSNASVSSSKSSNNSVNSAHKDLHQPSVSGDPGHIQNKAKNSCNKKFDRNGNECGRNFSVREEPLKSCKKSQNSSSSNHNEEKDQPSSLSKSSEKYIQEALDLSIHSRHPAYLQNKKDSNSNRTFSRQNSACDKNFAYKEGAFSKSYNSMQNNSQYNNDVEKDELHESLHSEESVNSQKESKNNSKKHNRQFSAGNKSFSRKKGIFSNSCINSQDICTADTDVQKDKVPISSCKDPKDSVKTSYDRHLPSCSGNSVPDRKKENSSSNEKFTKQNSVHSRDTNCIVETSHNSLNKPEISRTDSYKKRHKSFVPPKSSTDSNHIPHENLHHNSSYHQNKSLSSKSLNHSSETICKDLKFDTRTTLVARNDNEKDSYVSRPNIKKAKESGFFIIVNVSDRTDDLEYWTEIFRGFLKHNRFTLEFCCKFSESLVLNFERKSDALEAVPILKKKKDATKNLRDLHLTLTSRLKHHLTRPCDCSASMFQNCKKYFNDFAQKFVQEHISKISEVQKELRALKNVRNKKQSKEMYLSLNEKLDVLEKMQEVFKAFVDILEEKLALHEKFATKGTLTLKEKFILKDEKFFEFTSQERAALRELLKLEREFDEGRKSFKDKRVLEDKLNSQVKLPTYSVSLAIRKLKKIFSYECNSFRRCLPVYSKKGDLLDSIREYSVLVISAETGSGKTTQLAEYLLQSSFADRGTIICTQPRKIAAVSVANFVCGQIGTAVGKLVGYDIGTEKKYDNNTKIIYMTDYALLKKLLRNRKLRGISCVIIDEAHERTLYTDLVLGMLKDCISERLDLRLIVTSATIDPSLFVQHFGEHQTKVIEVPGRTYPVEVVWLQKDVEVGDDYVKECVRTALKIHQEESDGSILVFLTSPGEIDEAIMMFKDWCPEPDLPELLCLHGIKYVIDSGRAKEMVYYPEKNKSCLLVDFINKSSAEQRKGRAGRTQPGVCYRMYSKRNYEEMESSSKPEILRTNLQKAVLKLYQFGLEPRIFSFVEPPPKEALIKSLESLEHLGLIKENKQGFSLTELGKKVVEIPTEPHLAKLILEGIKAEIGYETIIIAALLNEAGRLFFRTEDIKDIADEKKRVFCQEDGSFDSLHQELGIRVSRRYNNCAFKSQFERIVFNCFSENLCTYSGHPKLGYFSPHFTESLFIHPSSSLSYLKTDLPSFLVYSAFMQTTRNFLLDVMPIKEETIKQAVLEGTFQLHPDSLKGLQLIPKTLGPFGESVLIRYILGKRGTKINNLESLVERLTHCKNFQIDVRVDKGVIVIYLLKKYHETVARFIYEMVEEAHEDMKNEEETVEIKDSFSFFCLGAGGLISDIIMPGEFKEVVVEHLLKLQFKKVEESLKSFGPLQLLQVTDIGKNSCRISATYVKVSSAQKAMLALSQQKGLRVKANAHVPADSEEPMPMYRMEIKWYRSPAIGRGWVEFYSESDCITASGGLTSSSFYIGDNYVQFTPSNSEKVLDMKNLPNFVDEEMIKKELHKKLPDLIKIRNIHVMRKRVPRVTEKEMEYTKGELKKLFSTNTVIDLKYPNPSSNFWTAIVYFKNWDEGVKAFKDLDGKAKIDSVPLQIKIIKESHLQCKVQIFEAIKEEIQRIEKKSKGAKIFIRKIPQNSVVDIGISCTGMQKLFDIHFEIIQLLTGKILNCFNEKYNCLFTANSEKEMKNIERNTNTAVVLDSTRKQISIFGSLENRLKAYNEICSLVTKKILSKKVVFNLSETPAGFLKNLYSKFGLDLGGLRYEFNLKSAKTEDGKLILEGTRTYLDKVEHFLEKICSELYDQNLEAKPDADKEICAICLDPVTFDYHRLENCGHAFCKACLVLQLESKTIPLCCIKQDCGKKFYLVDIKKLLSYASEDTKKNFYKAALHYHVTQNPNEIVYCPSPDCNRVHRMSSSKTGQFCVGCRNVICTQCKSLYHYGMSCEFFQKSDGDEYFQTKLWMQEDRDMRKQCPSCHTLIEKESGCNHLECVNCNTHFCWLCLRIFPTGLEVYDHLPYCPQNQIARN</sequence>
<feature type="compositionally biased region" description="Polar residues" evidence="13">
    <location>
        <begin position="563"/>
        <end position="572"/>
    </location>
</feature>
<name>A0A8T0EFI1_ARGBR</name>
<feature type="compositionally biased region" description="Basic and acidic residues" evidence="13">
    <location>
        <begin position="226"/>
        <end position="235"/>
    </location>
</feature>
<keyword evidence="18" id="KW-1185">Reference proteome</keyword>
<dbReference type="Pfam" id="PF22191">
    <property type="entry name" value="IBR_1"/>
    <property type="match status" value="1"/>
</dbReference>
<feature type="compositionally biased region" description="Low complexity" evidence="13">
    <location>
        <begin position="281"/>
        <end position="297"/>
    </location>
</feature>
<dbReference type="SMART" id="SM00487">
    <property type="entry name" value="DEXDc"/>
    <property type="match status" value="1"/>
</dbReference>
<dbReference type="GO" id="GO:0034458">
    <property type="term" value="F:3'-5' RNA helicase activity"/>
    <property type="evidence" value="ECO:0007669"/>
    <property type="project" value="TreeGrafter"/>
</dbReference>
<feature type="domain" description="RING-type" evidence="14">
    <location>
        <begin position="2073"/>
        <end position="2111"/>
    </location>
</feature>
<reference evidence="17" key="2">
    <citation type="submission" date="2020-06" db="EMBL/GenBank/DDBJ databases">
        <authorList>
            <person name="Sheffer M."/>
        </authorList>
    </citation>
    <scope>NUCLEOTIDE SEQUENCE</scope>
</reference>
<dbReference type="PROSITE" id="PS51192">
    <property type="entry name" value="HELICASE_ATP_BIND_1"/>
    <property type="match status" value="1"/>
</dbReference>
<evidence type="ECO:0000259" key="15">
    <source>
        <dbReference type="PROSITE" id="PS51192"/>
    </source>
</evidence>
<keyword evidence="12" id="KW-0175">Coiled coil</keyword>
<evidence type="ECO:0000256" key="10">
    <source>
        <dbReference type="ARBA" id="ARBA00022840"/>
    </source>
</evidence>
<dbReference type="Gene3D" id="1.20.120.1080">
    <property type="match status" value="1"/>
</dbReference>
<keyword evidence="9" id="KW-0862">Zinc</keyword>
<feature type="region of interest" description="Disordered" evidence="13">
    <location>
        <begin position="443"/>
        <end position="477"/>
    </location>
</feature>
<evidence type="ECO:0000256" key="9">
    <source>
        <dbReference type="ARBA" id="ARBA00022833"/>
    </source>
</evidence>
<keyword evidence="2" id="KW-0479">Metal-binding</keyword>
<keyword evidence="5 11" id="KW-0863">Zinc-finger</keyword>
<dbReference type="GO" id="GO:0016740">
    <property type="term" value="F:transferase activity"/>
    <property type="evidence" value="ECO:0007669"/>
    <property type="project" value="UniProtKB-KW"/>
</dbReference>
<feature type="compositionally biased region" description="Polar residues" evidence="13">
    <location>
        <begin position="159"/>
        <end position="170"/>
    </location>
</feature>
<dbReference type="InterPro" id="IPR011545">
    <property type="entry name" value="DEAD/DEAH_box_helicase_dom"/>
</dbReference>
<dbReference type="SMART" id="SM00647">
    <property type="entry name" value="IBR"/>
    <property type="match status" value="2"/>
</dbReference>
<accession>A0A8T0EFI1</accession>
<dbReference type="PROSITE" id="PS51873">
    <property type="entry name" value="TRIAD"/>
    <property type="match status" value="1"/>
</dbReference>
<keyword evidence="1" id="KW-0808">Transferase</keyword>
<dbReference type="SMART" id="SM00184">
    <property type="entry name" value="RING"/>
    <property type="match status" value="1"/>
</dbReference>
<keyword evidence="10" id="KW-0067">ATP-binding</keyword>
<dbReference type="PANTHER" id="PTHR18934:SF91">
    <property type="entry name" value="PRE-MRNA-SPLICING FACTOR ATP-DEPENDENT RNA HELICASE PRP16"/>
    <property type="match status" value="1"/>
</dbReference>
<feature type="domain" description="Helicase ATP-binding" evidence="15">
    <location>
        <begin position="940"/>
        <end position="1103"/>
    </location>
</feature>
<dbReference type="CDD" id="cd17917">
    <property type="entry name" value="DEXHc_RHA-like"/>
    <property type="match status" value="1"/>
</dbReference>
<dbReference type="InterPro" id="IPR017907">
    <property type="entry name" value="Znf_RING_CS"/>
</dbReference>
<dbReference type="GO" id="GO:0008270">
    <property type="term" value="F:zinc ion binding"/>
    <property type="evidence" value="ECO:0007669"/>
    <property type="project" value="UniProtKB-KW"/>
</dbReference>
<dbReference type="CDD" id="cd20335">
    <property type="entry name" value="BRcat_RBR"/>
    <property type="match status" value="1"/>
</dbReference>
<feature type="compositionally biased region" description="Basic and acidic residues" evidence="13">
    <location>
        <begin position="443"/>
        <end position="462"/>
    </location>
</feature>
<dbReference type="EMBL" id="JABXBU010002228">
    <property type="protein sequence ID" value="KAF8770464.1"/>
    <property type="molecule type" value="Genomic_DNA"/>
</dbReference>
<feature type="region of interest" description="Disordered" evidence="13">
    <location>
        <begin position="1"/>
        <end position="57"/>
    </location>
</feature>
<dbReference type="PANTHER" id="PTHR18934">
    <property type="entry name" value="ATP-DEPENDENT RNA HELICASE"/>
    <property type="match status" value="1"/>
</dbReference>
<dbReference type="GO" id="GO:0005524">
    <property type="term" value="F:ATP binding"/>
    <property type="evidence" value="ECO:0007669"/>
    <property type="project" value="UniProtKB-KW"/>
</dbReference>
<evidence type="ECO:0000256" key="11">
    <source>
        <dbReference type="PROSITE-ProRule" id="PRU00175"/>
    </source>
</evidence>
<dbReference type="InterPro" id="IPR027417">
    <property type="entry name" value="P-loop_NTPase"/>
</dbReference>
<keyword evidence="6" id="KW-0833">Ubl conjugation pathway</keyword>
<dbReference type="Gene3D" id="1.20.120.1750">
    <property type="match status" value="1"/>
</dbReference>
<dbReference type="PROSITE" id="PS00690">
    <property type="entry name" value="DEAH_ATP_HELICASE"/>
    <property type="match status" value="1"/>
</dbReference>
<feature type="compositionally biased region" description="Polar residues" evidence="13">
    <location>
        <begin position="543"/>
        <end position="555"/>
    </location>
</feature>
<dbReference type="InterPro" id="IPR001841">
    <property type="entry name" value="Znf_RING"/>
</dbReference>
<feature type="region of interest" description="Disordered" evidence="13">
    <location>
        <begin position="133"/>
        <end position="170"/>
    </location>
</feature>
<dbReference type="Proteomes" id="UP000807504">
    <property type="component" value="Unassembled WGS sequence"/>
</dbReference>
<evidence type="ECO:0000259" key="16">
    <source>
        <dbReference type="PROSITE" id="PS51873"/>
    </source>
</evidence>
<organism evidence="17 18">
    <name type="scientific">Argiope bruennichi</name>
    <name type="common">Wasp spider</name>
    <name type="synonym">Aranea bruennichi</name>
    <dbReference type="NCBI Taxonomy" id="94029"/>
    <lineage>
        <taxon>Eukaryota</taxon>
        <taxon>Metazoa</taxon>
        <taxon>Ecdysozoa</taxon>
        <taxon>Arthropoda</taxon>
        <taxon>Chelicerata</taxon>
        <taxon>Arachnida</taxon>
        <taxon>Araneae</taxon>
        <taxon>Araneomorphae</taxon>
        <taxon>Entelegynae</taxon>
        <taxon>Araneoidea</taxon>
        <taxon>Araneidae</taxon>
        <taxon>Argiope</taxon>
    </lineage>
</organism>
<reference evidence="17" key="1">
    <citation type="journal article" date="2020" name="bioRxiv">
        <title>Chromosome-level reference genome of the European wasp spider Argiope bruennichi: a resource for studies on range expansion and evolutionary adaptation.</title>
        <authorList>
            <person name="Sheffer M.M."/>
            <person name="Hoppe A."/>
            <person name="Krehenwinkel H."/>
            <person name="Uhl G."/>
            <person name="Kuss A.W."/>
            <person name="Jensen L."/>
            <person name="Jensen C."/>
            <person name="Gillespie R.G."/>
            <person name="Hoff K.J."/>
            <person name="Prost S."/>
        </authorList>
    </citation>
    <scope>NUCLEOTIDE SEQUENCE</scope>
</reference>
<gene>
    <name evidence="17" type="ORF">HNY73_017990</name>
</gene>
<feature type="region of interest" description="Disordered" evidence="13">
    <location>
        <begin position="507"/>
        <end position="619"/>
    </location>
</feature>
<dbReference type="Gene3D" id="3.40.50.300">
    <property type="entry name" value="P-loop containing nucleotide triphosphate hydrolases"/>
    <property type="match status" value="3"/>
</dbReference>
<dbReference type="SUPFAM" id="SSF57850">
    <property type="entry name" value="RING/U-box"/>
    <property type="match status" value="3"/>
</dbReference>
<evidence type="ECO:0000256" key="6">
    <source>
        <dbReference type="ARBA" id="ARBA00022786"/>
    </source>
</evidence>
<evidence type="ECO:0000256" key="2">
    <source>
        <dbReference type="ARBA" id="ARBA00022723"/>
    </source>
</evidence>
<keyword evidence="3" id="KW-0677">Repeat</keyword>
<feature type="compositionally biased region" description="Polar residues" evidence="13">
    <location>
        <begin position="211"/>
        <end position="225"/>
    </location>
</feature>
<dbReference type="InterPro" id="IPR013083">
    <property type="entry name" value="Znf_RING/FYVE/PHD"/>
</dbReference>
<dbReference type="InterPro" id="IPR014001">
    <property type="entry name" value="Helicase_ATP-bd"/>
</dbReference>
<dbReference type="GO" id="GO:0003723">
    <property type="term" value="F:RNA binding"/>
    <property type="evidence" value="ECO:0007669"/>
    <property type="project" value="TreeGrafter"/>
</dbReference>
<dbReference type="GO" id="GO:0016787">
    <property type="term" value="F:hydrolase activity"/>
    <property type="evidence" value="ECO:0007669"/>
    <property type="project" value="UniProtKB-KW"/>
</dbReference>
<dbReference type="InterPro" id="IPR002464">
    <property type="entry name" value="DNA/RNA_helicase_DEAH_CS"/>
</dbReference>
<evidence type="ECO:0000256" key="8">
    <source>
        <dbReference type="ARBA" id="ARBA00022806"/>
    </source>
</evidence>
<protein>
    <submittedName>
        <fullName evidence="17">ATP-dependent RNA helicase DEAH12 like protein</fullName>
    </submittedName>
</protein>
<proteinExistence type="predicted"/>
<dbReference type="InterPro" id="IPR007502">
    <property type="entry name" value="Helicase-assoc_dom"/>
</dbReference>
<keyword evidence="7" id="KW-0378">Hydrolase</keyword>
<evidence type="ECO:0000256" key="13">
    <source>
        <dbReference type="SAM" id="MobiDB-lite"/>
    </source>
</evidence>
<dbReference type="InterPro" id="IPR044066">
    <property type="entry name" value="TRIAD_supradom"/>
</dbReference>